<protein>
    <recommendedName>
        <fullName evidence="4">Secreted protein</fullName>
    </recommendedName>
</protein>
<keyword evidence="3" id="KW-1185">Reference proteome</keyword>
<keyword evidence="1" id="KW-0732">Signal</keyword>
<organism evidence="2 3">
    <name type="scientific">Necator americanus</name>
    <name type="common">Human hookworm</name>
    <dbReference type="NCBI Taxonomy" id="51031"/>
    <lineage>
        <taxon>Eukaryota</taxon>
        <taxon>Metazoa</taxon>
        <taxon>Ecdysozoa</taxon>
        <taxon>Nematoda</taxon>
        <taxon>Chromadorea</taxon>
        <taxon>Rhabditida</taxon>
        <taxon>Rhabditina</taxon>
        <taxon>Rhabditomorpha</taxon>
        <taxon>Strongyloidea</taxon>
        <taxon>Ancylostomatidae</taxon>
        <taxon>Bunostominae</taxon>
        <taxon>Necator</taxon>
    </lineage>
</organism>
<proteinExistence type="predicted"/>
<feature type="chain" id="PRO_5047442328" description="Secreted protein" evidence="1">
    <location>
        <begin position="16"/>
        <end position="84"/>
    </location>
</feature>
<evidence type="ECO:0008006" key="4">
    <source>
        <dbReference type="Google" id="ProtNLM"/>
    </source>
</evidence>
<evidence type="ECO:0000313" key="3">
    <source>
        <dbReference type="Proteomes" id="UP001303046"/>
    </source>
</evidence>
<sequence length="84" mass="9319">MKVLGILLPVLAVRCPPWQWTAISRNGEKARSVAPTCIERRQPPKTPGHLHSAALQKPQILLAGHIVTGDGKWVLYAKYTQKRA</sequence>
<dbReference type="Proteomes" id="UP001303046">
    <property type="component" value="Unassembled WGS sequence"/>
</dbReference>
<name>A0ABR1BI35_NECAM</name>
<accession>A0ABR1BI35</accession>
<gene>
    <name evidence="2" type="primary">Necator_chrI.g585</name>
    <name evidence="2" type="ORF">RB195_004463</name>
</gene>
<dbReference type="EMBL" id="JAVFWL010000001">
    <property type="protein sequence ID" value="KAK6726157.1"/>
    <property type="molecule type" value="Genomic_DNA"/>
</dbReference>
<reference evidence="2 3" key="1">
    <citation type="submission" date="2023-08" db="EMBL/GenBank/DDBJ databases">
        <title>A Necator americanus chromosomal reference genome.</title>
        <authorList>
            <person name="Ilik V."/>
            <person name="Petrzelkova K.J."/>
            <person name="Pardy F."/>
            <person name="Fuh T."/>
            <person name="Niatou-Singa F.S."/>
            <person name="Gouil Q."/>
            <person name="Baker L."/>
            <person name="Ritchie M.E."/>
            <person name="Jex A.R."/>
            <person name="Gazzola D."/>
            <person name="Li H."/>
            <person name="Toshio Fujiwara R."/>
            <person name="Zhan B."/>
            <person name="Aroian R.V."/>
            <person name="Pafco B."/>
            <person name="Schwarz E.M."/>
        </authorList>
    </citation>
    <scope>NUCLEOTIDE SEQUENCE [LARGE SCALE GENOMIC DNA]</scope>
    <source>
        <strain evidence="2 3">Aroian</strain>
        <tissue evidence="2">Whole animal</tissue>
    </source>
</reference>
<evidence type="ECO:0000256" key="1">
    <source>
        <dbReference type="SAM" id="SignalP"/>
    </source>
</evidence>
<comment type="caution">
    <text evidence="2">The sequence shown here is derived from an EMBL/GenBank/DDBJ whole genome shotgun (WGS) entry which is preliminary data.</text>
</comment>
<feature type="signal peptide" evidence="1">
    <location>
        <begin position="1"/>
        <end position="15"/>
    </location>
</feature>
<evidence type="ECO:0000313" key="2">
    <source>
        <dbReference type="EMBL" id="KAK6726157.1"/>
    </source>
</evidence>